<dbReference type="Proteomes" id="UP001595855">
    <property type="component" value="Unassembled WGS sequence"/>
</dbReference>
<comment type="caution">
    <text evidence="1">The sequence shown here is derived from an EMBL/GenBank/DDBJ whole genome shotgun (WGS) entry which is preliminary data.</text>
</comment>
<organism evidence="1 2">
    <name type="scientific">Streptomyces lienomycini</name>
    <dbReference type="NCBI Taxonomy" id="284035"/>
    <lineage>
        <taxon>Bacteria</taxon>
        <taxon>Bacillati</taxon>
        <taxon>Actinomycetota</taxon>
        <taxon>Actinomycetes</taxon>
        <taxon>Kitasatosporales</taxon>
        <taxon>Streptomycetaceae</taxon>
        <taxon>Streptomyces</taxon>
    </lineage>
</organism>
<accession>A0ABV9WXI7</accession>
<name>A0ABV9WXI7_9ACTN</name>
<dbReference type="EMBL" id="JBHSJO010000001">
    <property type="protein sequence ID" value="MFC5017777.1"/>
    <property type="molecule type" value="Genomic_DNA"/>
</dbReference>
<evidence type="ECO:0000313" key="1">
    <source>
        <dbReference type="EMBL" id="MFC5017777.1"/>
    </source>
</evidence>
<dbReference type="RefSeq" id="WP_271416016.1">
    <property type="nucleotide sequence ID" value="NZ_BAAATN010000002.1"/>
</dbReference>
<evidence type="ECO:0000313" key="2">
    <source>
        <dbReference type="Proteomes" id="UP001595855"/>
    </source>
</evidence>
<protein>
    <submittedName>
        <fullName evidence="1">Uncharacterized protein</fullName>
    </submittedName>
</protein>
<gene>
    <name evidence="1" type="ORF">ACFPRC_23280</name>
</gene>
<reference evidence="2" key="1">
    <citation type="journal article" date="2019" name="Int. J. Syst. Evol. Microbiol.">
        <title>The Global Catalogue of Microorganisms (GCM) 10K type strain sequencing project: providing services to taxonomists for standard genome sequencing and annotation.</title>
        <authorList>
            <consortium name="The Broad Institute Genomics Platform"/>
            <consortium name="The Broad Institute Genome Sequencing Center for Infectious Disease"/>
            <person name="Wu L."/>
            <person name="Ma J."/>
        </authorList>
    </citation>
    <scope>NUCLEOTIDE SEQUENCE [LARGE SCALE GENOMIC DNA]</scope>
    <source>
        <strain evidence="2">CGMCC 4.1542</strain>
    </source>
</reference>
<keyword evidence="2" id="KW-1185">Reference proteome</keyword>
<proteinExistence type="predicted"/>
<sequence length="93" mass="10300">MNDGNRPARLLPWTGEEGKPCYLLSDGDGPLSRMADVVERTQLDMAQDLLGHAADLLADARATPEQLRFLLGRMREALTDVHRVAESRGARSR</sequence>